<dbReference type="AlphaFoldDB" id="A0A9W8E330"/>
<feature type="transmembrane region" description="Helical" evidence="1">
    <location>
        <begin position="7"/>
        <end position="30"/>
    </location>
</feature>
<protein>
    <submittedName>
        <fullName evidence="2">Uncharacterized protein</fullName>
    </submittedName>
</protein>
<dbReference type="OrthoDB" id="5680743at2759"/>
<dbReference type="EMBL" id="JANBPY010000839">
    <property type="protein sequence ID" value="KAJ1963330.1"/>
    <property type="molecule type" value="Genomic_DNA"/>
</dbReference>
<feature type="non-terminal residue" evidence="2">
    <location>
        <position position="1"/>
    </location>
</feature>
<keyword evidence="1" id="KW-0472">Membrane</keyword>
<proteinExistence type="predicted"/>
<reference evidence="2" key="1">
    <citation type="submission" date="2022-07" db="EMBL/GenBank/DDBJ databases">
        <title>Phylogenomic reconstructions and comparative analyses of Kickxellomycotina fungi.</title>
        <authorList>
            <person name="Reynolds N.K."/>
            <person name="Stajich J.E."/>
            <person name="Barry K."/>
            <person name="Grigoriev I.V."/>
            <person name="Crous P."/>
            <person name="Smith M.E."/>
        </authorList>
    </citation>
    <scope>NUCLEOTIDE SEQUENCE</scope>
    <source>
        <strain evidence="2">RSA 1196</strain>
    </source>
</reference>
<name>A0A9W8E330_9FUNG</name>
<gene>
    <name evidence="2" type="ORF">IWQ62_003249</name>
</gene>
<organism evidence="2 3">
    <name type="scientific">Dispira parvispora</name>
    <dbReference type="NCBI Taxonomy" id="1520584"/>
    <lineage>
        <taxon>Eukaryota</taxon>
        <taxon>Fungi</taxon>
        <taxon>Fungi incertae sedis</taxon>
        <taxon>Zoopagomycota</taxon>
        <taxon>Kickxellomycotina</taxon>
        <taxon>Dimargaritomycetes</taxon>
        <taxon>Dimargaritales</taxon>
        <taxon>Dimargaritaceae</taxon>
        <taxon>Dispira</taxon>
    </lineage>
</organism>
<evidence type="ECO:0000313" key="2">
    <source>
        <dbReference type="EMBL" id="KAJ1963330.1"/>
    </source>
</evidence>
<evidence type="ECO:0000256" key="1">
    <source>
        <dbReference type="SAM" id="Phobius"/>
    </source>
</evidence>
<feature type="transmembrane region" description="Helical" evidence="1">
    <location>
        <begin position="50"/>
        <end position="73"/>
    </location>
</feature>
<keyword evidence="1" id="KW-1133">Transmembrane helix</keyword>
<dbReference type="Proteomes" id="UP001150925">
    <property type="component" value="Unassembled WGS sequence"/>
</dbReference>
<keyword evidence="3" id="KW-1185">Reference proteome</keyword>
<accession>A0A9W8E330</accession>
<evidence type="ECO:0000313" key="3">
    <source>
        <dbReference type="Proteomes" id="UP001150925"/>
    </source>
</evidence>
<keyword evidence="1" id="KW-0812">Transmembrane</keyword>
<feature type="transmembrane region" description="Helical" evidence="1">
    <location>
        <begin position="104"/>
        <end position="125"/>
    </location>
</feature>
<feature type="transmembrane region" description="Helical" evidence="1">
    <location>
        <begin position="137"/>
        <end position="159"/>
    </location>
</feature>
<comment type="caution">
    <text evidence="2">The sequence shown here is derived from an EMBL/GenBank/DDBJ whole genome shotgun (WGS) entry which is preliminary data.</text>
</comment>
<sequence length="290" mass="32470">ARIRRWYPLIGFSIAILLSIPYLCFPDVIISPEGVIMVGKSGSAITRFFIAWNNIFLFLGNVYSIIVVIAVCIKMFVARFQLRQFGQDRLNNTSSRSLFRNARLIIAYPIVLIIVYVPYVIGSWLFIATRGDTFTQYWQTVAACLFGLQGIFSFAIVLFHPVMLATYRQRNIELSSIWSRLSRRFRSSRNDKKSDSSTLLYSQFSTTENVSTEKPVVDIHTYPPQVKTMDMGPGVTGLFNDALGNDGTPSSTAGKNPQEAQELAVVHMGDCTLDESALESSNLFAEATTL</sequence>